<feature type="non-terminal residue" evidence="2">
    <location>
        <position position="1"/>
    </location>
</feature>
<gene>
    <name evidence="2" type="ORF">THAOC_06742</name>
</gene>
<name>K0T1Z2_THAOC</name>
<dbReference type="AlphaFoldDB" id="K0T1Z2"/>
<evidence type="ECO:0000313" key="3">
    <source>
        <dbReference type="Proteomes" id="UP000266841"/>
    </source>
</evidence>
<accession>K0T1Z2</accession>
<keyword evidence="3" id="KW-1185">Reference proteome</keyword>
<organism evidence="2 3">
    <name type="scientific">Thalassiosira oceanica</name>
    <name type="common">Marine diatom</name>
    <dbReference type="NCBI Taxonomy" id="159749"/>
    <lineage>
        <taxon>Eukaryota</taxon>
        <taxon>Sar</taxon>
        <taxon>Stramenopiles</taxon>
        <taxon>Ochrophyta</taxon>
        <taxon>Bacillariophyta</taxon>
        <taxon>Coscinodiscophyceae</taxon>
        <taxon>Thalassiosirophycidae</taxon>
        <taxon>Thalassiosirales</taxon>
        <taxon>Thalassiosiraceae</taxon>
        <taxon>Thalassiosira</taxon>
    </lineage>
</organism>
<comment type="caution">
    <text evidence="2">The sequence shown here is derived from an EMBL/GenBank/DDBJ whole genome shotgun (WGS) entry which is preliminary data.</text>
</comment>
<dbReference type="Proteomes" id="UP000266841">
    <property type="component" value="Unassembled WGS sequence"/>
</dbReference>
<proteinExistence type="predicted"/>
<feature type="compositionally biased region" description="Basic and acidic residues" evidence="1">
    <location>
        <begin position="43"/>
        <end position="52"/>
    </location>
</feature>
<evidence type="ECO:0000256" key="1">
    <source>
        <dbReference type="SAM" id="MobiDB-lite"/>
    </source>
</evidence>
<protein>
    <submittedName>
        <fullName evidence="2">Uncharacterized protein</fullName>
    </submittedName>
</protein>
<feature type="region of interest" description="Disordered" evidence="1">
    <location>
        <begin position="1"/>
        <end position="68"/>
    </location>
</feature>
<sequence>AHGPDESNPNEDGHVRRRHVRVSDEGQGDEAAGGHGGPVLRGDLPRSGRDRGAGAAVPAQGQDRLIER</sequence>
<evidence type="ECO:0000313" key="2">
    <source>
        <dbReference type="EMBL" id="EJK71785.1"/>
    </source>
</evidence>
<dbReference type="EMBL" id="AGNL01006795">
    <property type="protein sequence ID" value="EJK71785.1"/>
    <property type="molecule type" value="Genomic_DNA"/>
</dbReference>
<reference evidence="2 3" key="1">
    <citation type="journal article" date="2012" name="Genome Biol.">
        <title>Genome and low-iron response of an oceanic diatom adapted to chronic iron limitation.</title>
        <authorList>
            <person name="Lommer M."/>
            <person name="Specht M."/>
            <person name="Roy A.S."/>
            <person name="Kraemer L."/>
            <person name="Andreson R."/>
            <person name="Gutowska M.A."/>
            <person name="Wolf J."/>
            <person name="Bergner S.V."/>
            <person name="Schilhabel M.B."/>
            <person name="Klostermeier U.C."/>
            <person name="Beiko R.G."/>
            <person name="Rosenstiel P."/>
            <person name="Hippler M."/>
            <person name="Laroche J."/>
        </authorList>
    </citation>
    <scope>NUCLEOTIDE SEQUENCE [LARGE SCALE GENOMIC DNA]</scope>
    <source>
        <strain evidence="2 3">CCMP1005</strain>
    </source>
</reference>